<organism evidence="1 2">
    <name type="scientific">Prunus persica</name>
    <name type="common">Peach</name>
    <name type="synonym">Amygdalus persica</name>
    <dbReference type="NCBI Taxonomy" id="3760"/>
    <lineage>
        <taxon>Eukaryota</taxon>
        <taxon>Viridiplantae</taxon>
        <taxon>Streptophyta</taxon>
        <taxon>Embryophyta</taxon>
        <taxon>Tracheophyta</taxon>
        <taxon>Spermatophyta</taxon>
        <taxon>Magnoliopsida</taxon>
        <taxon>eudicotyledons</taxon>
        <taxon>Gunneridae</taxon>
        <taxon>Pentapetalae</taxon>
        <taxon>rosids</taxon>
        <taxon>fabids</taxon>
        <taxon>Rosales</taxon>
        <taxon>Rosaceae</taxon>
        <taxon>Amygdaloideae</taxon>
        <taxon>Amygdaleae</taxon>
        <taxon>Prunus</taxon>
    </lineage>
</organism>
<dbReference type="EMBL" id="CM007656">
    <property type="protein sequence ID" value="ONI03335.1"/>
    <property type="molecule type" value="Genomic_DNA"/>
</dbReference>
<gene>
    <name evidence="1" type="ORF">PRUPE_6G251800</name>
</gene>
<dbReference type="Proteomes" id="UP000006882">
    <property type="component" value="Chromosome G6"/>
</dbReference>
<proteinExistence type="predicted"/>
<evidence type="ECO:0000313" key="2">
    <source>
        <dbReference type="Proteomes" id="UP000006882"/>
    </source>
</evidence>
<dbReference type="Gramene" id="ONI03335">
    <property type="protein sequence ID" value="ONI03335"/>
    <property type="gene ID" value="PRUPE_6G251800"/>
</dbReference>
<reference evidence="1 2" key="1">
    <citation type="journal article" date="2013" name="Nat. Genet.">
        <title>The high-quality draft genome of peach (Prunus persica) identifies unique patterns of genetic diversity, domestication and genome evolution.</title>
        <authorList>
            <consortium name="International Peach Genome Initiative"/>
            <person name="Verde I."/>
            <person name="Abbott A.G."/>
            <person name="Scalabrin S."/>
            <person name="Jung S."/>
            <person name="Shu S."/>
            <person name="Marroni F."/>
            <person name="Zhebentyayeva T."/>
            <person name="Dettori M.T."/>
            <person name="Grimwood J."/>
            <person name="Cattonaro F."/>
            <person name="Zuccolo A."/>
            <person name="Rossini L."/>
            <person name="Jenkins J."/>
            <person name="Vendramin E."/>
            <person name="Meisel L.A."/>
            <person name="Decroocq V."/>
            <person name="Sosinski B."/>
            <person name="Prochnik S."/>
            <person name="Mitros T."/>
            <person name="Policriti A."/>
            <person name="Cipriani G."/>
            <person name="Dondini L."/>
            <person name="Ficklin S."/>
            <person name="Goodstein D.M."/>
            <person name="Xuan P."/>
            <person name="Del Fabbro C."/>
            <person name="Aramini V."/>
            <person name="Copetti D."/>
            <person name="Gonzalez S."/>
            <person name="Horner D.S."/>
            <person name="Falchi R."/>
            <person name="Lucas S."/>
            <person name="Mica E."/>
            <person name="Maldonado J."/>
            <person name="Lazzari B."/>
            <person name="Bielenberg D."/>
            <person name="Pirona R."/>
            <person name="Miculan M."/>
            <person name="Barakat A."/>
            <person name="Testolin R."/>
            <person name="Stella A."/>
            <person name="Tartarini S."/>
            <person name="Tonutti P."/>
            <person name="Arus P."/>
            <person name="Orellana A."/>
            <person name="Wells C."/>
            <person name="Main D."/>
            <person name="Vizzotto G."/>
            <person name="Silva H."/>
            <person name="Salamini F."/>
            <person name="Schmutz J."/>
            <person name="Morgante M."/>
            <person name="Rokhsar D.S."/>
        </authorList>
    </citation>
    <scope>NUCLEOTIDE SEQUENCE [LARGE SCALE GENOMIC DNA]</scope>
    <source>
        <strain evidence="2">cv. Nemared</strain>
    </source>
</reference>
<name>A0A251NY73_PRUPE</name>
<accession>A0A251NY73</accession>
<protein>
    <submittedName>
        <fullName evidence="1">Uncharacterized protein</fullName>
    </submittedName>
</protein>
<sequence length="99" mass="11972">MHMKPKLIIFSSLVDFCLNSQSNTTRHQTILHNSHSFFHMGDFMFDKMSSNDQLCYYQSLTFQILIRLSHNKIFYKCIITSFENKWRGYLSLHLYEMYD</sequence>
<keyword evidence="2" id="KW-1185">Reference proteome</keyword>
<dbReference type="AlphaFoldDB" id="A0A251NY73"/>
<evidence type="ECO:0000313" key="1">
    <source>
        <dbReference type="EMBL" id="ONI03335.1"/>
    </source>
</evidence>